<evidence type="ECO:0000313" key="1">
    <source>
        <dbReference type="EMBL" id="KAF9653774.1"/>
    </source>
</evidence>
<protein>
    <submittedName>
        <fullName evidence="1">Uncharacterized protein</fullName>
    </submittedName>
</protein>
<comment type="caution">
    <text evidence="1">The sequence shown here is derived from an EMBL/GenBank/DDBJ whole genome shotgun (WGS) entry which is preliminary data.</text>
</comment>
<gene>
    <name evidence="1" type="ORF">BDM02DRAFT_3182764</name>
</gene>
<organism evidence="1 2">
    <name type="scientific">Thelephora ganbajun</name>
    <name type="common">Ganba fungus</name>
    <dbReference type="NCBI Taxonomy" id="370292"/>
    <lineage>
        <taxon>Eukaryota</taxon>
        <taxon>Fungi</taxon>
        <taxon>Dikarya</taxon>
        <taxon>Basidiomycota</taxon>
        <taxon>Agaricomycotina</taxon>
        <taxon>Agaricomycetes</taxon>
        <taxon>Thelephorales</taxon>
        <taxon>Thelephoraceae</taxon>
        <taxon>Thelephora</taxon>
    </lineage>
</organism>
<reference evidence="1" key="2">
    <citation type="journal article" date="2020" name="Nat. Commun.">
        <title>Large-scale genome sequencing of mycorrhizal fungi provides insights into the early evolution of symbiotic traits.</title>
        <authorList>
            <person name="Miyauchi S."/>
            <person name="Kiss E."/>
            <person name="Kuo A."/>
            <person name="Drula E."/>
            <person name="Kohler A."/>
            <person name="Sanchez-Garcia M."/>
            <person name="Morin E."/>
            <person name="Andreopoulos B."/>
            <person name="Barry K.W."/>
            <person name="Bonito G."/>
            <person name="Buee M."/>
            <person name="Carver A."/>
            <person name="Chen C."/>
            <person name="Cichocki N."/>
            <person name="Clum A."/>
            <person name="Culley D."/>
            <person name="Crous P.W."/>
            <person name="Fauchery L."/>
            <person name="Girlanda M."/>
            <person name="Hayes R.D."/>
            <person name="Keri Z."/>
            <person name="LaButti K."/>
            <person name="Lipzen A."/>
            <person name="Lombard V."/>
            <person name="Magnuson J."/>
            <person name="Maillard F."/>
            <person name="Murat C."/>
            <person name="Nolan M."/>
            <person name="Ohm R.A."/>
            <person name="Pangilinan J."/>
            <person name="Pereira M.F."/>
            <person name="Perotto S."/>
            <person name="Peter M."/>
            <person name="Pfister S."/>
            <person name="Riley R."/>
            <person name="Sitrit Y."/>
            <person name="Stielow J.B."/>
            <person name="Szollosi G."/>
            <person name="Zifcakova L."/>
            <person name="Stursova M."/>
            <person name="Spatafora J.W."/>
            <person name="Tedersoo L."/>
            <person name="Vaario L.M."/>
            <person name="Yamada A."/>
            <person name="Yan M."/>
            <person name="Wang P."/>
            <person name="Xu J."/>
            <person name="Bruns T."/>
            <person name="Baldrian P."/>
            <person name="Vilgalys R."/>
            <person name="Dunand C."/>
            <person name="Henrissat B."/>
            <person name="Grigoriev I.V."/>
            <person name="Hibbett D."/>
            <person name="Nagy L.G."/>
            <person name="Martin F.M."/>
        </authorList>
    </citation>
    <scope>NUCLEOTIDE SEQUENCE</scope>
    <source>
        <strain evidence="1">P2</strain>
    </source>
</reference>
<accession>A0ACB6ZW50</accession>
<dbReference type="EMBL" id="MU117963">
    <property type="protein sequence ID" value="KAF9653774.1"/>
    <property type="molecule type" value="Genomic_DNA"/>
</dbReference>
<sequence>MPHDFNNSPTADIILRSAGPKVVEFRTHRAILSIASPIFETMFSLPQPAAEKHLPACDLSEDANTLEALLRLIYPVEDPNLRSLDELAPLLDAAMKYEIAVALSRLRKMLVQPDLLEKAPLQAYAIATRWGFEEEMKVASGYTLGLDIINSPSADTLNGISTAHYRRLLIFHLERAQGAQRMLDDISPRSPVCSACRAYVEKWHEEFKRKAREELSLRPTSSVICSFDFLGPIADAIDIGECSMASCRKGGRKLETYRTYLEALRKRIDTLPNTI</sequence>
<name>A0ACB6ZW50_THEGA</name>
<evidence type="ECO:0000313" key="2">
    <source>
        <dbReference type="Proteomes" id="UP000886501"/>
    </source>
</evidence>
<dbReference type="Proteomes" id="UP000886501">
    <property type="component" value="Unassembled WGS sequence"/>
</dbReference>
<proteinExistence type="predicted"/>
<reference evidence="1" key="1">
    <citation type="submission" date="2019-10" db="EMBL/GenBank/DDBJ databases">
        <authorList>
            <consortium name="DOE Joint Genome Institute"/>
            <person name="Kuo A."/>
            <person name="Miyauchi S."/>
            <person name="Kiss E."/>
            <person name="Drula E."/>
            <person name="Kohler A."/>
            <person name="Sanchez-Garcia M."/>
            <person name="Andreopoulos B."/>
            <person name="Barry K.W."/>
            <person name="Bonito G."/>
            <person name="Buee M."/>
            <person name="Carver A."/>
            <person name="Chen C."/>
            <person name="Cichocki N."/>
            <person name="Clum A."/>
            <person name="Culley D."/>
            <person name="Crous P.W."/>
            <person name="Fauchery L."/>
            <person name="Girlanda M."/>
            <person name="Hayes R."/>
            <person name="Keri Z."/>
            <person name="Labutti K."/>
            <person name="Lipzen A."/>
            <person name="Lombard V."/>
            <person name="Magnuson J."/>
            <person name="Maillard F."/>
            <person name="Morin E."/>
            <person name="Murat C."/>
            <person name="Nolan M."/>
            <person name="Ohm R."/>
            <person name="Pangilinan J."/>
            <person name="Pereira M."/>
            <person name="Perotto S."/>
            <person name="Peter M."/>
            <person name="Riley R."/>
            <person name="Sitrit Y."/>
            <person name="Stielow B."/>
            <person name="Szollosi G."/>
            <person name="Zifcakova L."/>
            <person name="Stursova M."/>
            <person name="Spatafora J.W."/>
            <person name="Tedersoo L."/>
            <person name="Vaario L.-M."/>
            <person name="Yamada A."/>
            <person name="Yan M."/>
            <person name="Wang P."/>
            <person name="Xu J."/>
            <person name="Bruns T."/>
            <person name="Baldrian P."/>
            <person name="Vilgalys R."/>
            <person name="Henrissat B."/>
            <person name="Grigoriev I.V."/>
            <person name="Hibbett D."/>
            <person name="Nagy L.G."/>
            <person name="Martin F.M."/>
        </authorList>
    </citation>
    <scope>NUCLEOTIDE SEQUENCE</scope>
    <source>
        <strain evidence="1">P2</strain>
    </source>
</reference>
<keyword evidence="2" id="KW-1185">Reference proteome</keyword>